<keyword evidence="8" id="KW-0460">Magnesium</keyword>
<dbReference type="GO" id="GO:0031573">
    <property type="term" value="P:mitotic intra-S DNA damage checkpoint signaling"/>
    <property type="evidence" value="ECO:0007669"/>
    <property type="project" value="TreeGrafter"/>
</dbReference>
<keyword evidence="4" id="KW-0479">Metal-binding</keyword>
<dbReference type="InterPro" id="IPR033309">
    <property type="entry name" value="Mus81"/>
</dbReference>
<dbReference type="InterPro" id="IPR042530">
    <property type="entry name" value="EME1/EME2_C"/>
</dbReference>
<evidence type="ECO:0000256" key="7">
    <source>
        <dbReference type="ARBA" id="ARBA00022801"/>
    </source>
</evidence>
<sequence length="241" mass="28131">MACFLEIIVDNRETSLFNNMIDRDLDQYQIKISKKQLEIGDIHIIFNDNIYIYERKTMNDLISSIKDGRYKEQKLRLLASNSDSINYIIEGTDIIASNNSHSQELLTSVYYNSIYRDNIKLFFTKNINDTVTFLLLLCTKIIKKPQNFDKTTKQQLSTEYIDNCKIKIKKIDNIDKETCYLLQLSQIPGISKQIAKNIKDVYPSMNVLFKTLNEHENPAKLLMQIPNIGQQKANKIIEYLL</sequence>
<evidence type="ECO:0000256" key="10">
    <source>
        <dbReference type="ARBA" id="ARBA00023204"/>
    </source>
</evidence>
<dbReference type="Gene3D" id="1.10.150.670">
    <property type="entry name" value="Crossover junction endonuclease EME1, DNA-binding domain"/>
    <property type="match status" value="1"/>
</dbReference>
<dbReference type="GO" id="GO:0000727">
    <property type="term" value="P:double-strand break repair via break-induced replication"/>
    <property type="evidence" value="ECO:0007669"/>
    <property type="project" value="TreeGrafter"/>
</dbReference>
<evidence type="ECO:0000259" key="11">
    <source>
        <dbReference type="SMART" id="SM00278"/>
    </source>
</evidence>
<dbReference type="InterPro" id="IPR006166">
    <property type="entry name" value="ERCC4_domain"/>
</dbReference>
<evidence type="ECO:0000313" key="13">
    <source>
        <dbReference type="EMBL" id="QHU29586.1"/>
    </source>
</evidence>
<evidence type="ECO:0000256" key="3">
    <source>
        <dbReference type="ARBA" id="ARBA00022722"/>
    </source>
</evidence>
<protein>
    <recommendedName>
        <fullName evidence="14">ERCC4 domain-containing protein</fullName>
    </recommendedName>
</protein>
<evidence type="ECO:0000256" key="1">
    <source>
        <dbReference type="ARBA" id="ARBA00001946"/>
    </source>
</evidence>
<evidence type="ECO:0000256" key="2">
    <source>
        <dbReference type="ARBA" id="ARBA00010015"/>
    </source>
</evidence>
<dbReference type="GO" id="GO:0048257">
    <property type="term" value="F:3'-flap endonuclease activity"/>
    <property type="evidence" value="ECO:0007669"/>
    <property type="project" value="TreeGrafter"/>
</dbReference>
<evidence type="ECO:0008006" key="14">
    <source>
        <dbReference type="Google" id="ProtNLM"/>
    </source>
</evidence>
<dbReference type="SMART" id="SM00891">
    <property type="entry name" value="ERCC4"/>
    <property type="match status" value="1"/>
</dbReference>
<dbReference type="InterPro" id="IPR011335">
    <property type="entry name" value="Restrct_endonuc-II-like"/>
</dbReference>
<dbReference type="GO" id="GO:0008821">
    <property type="term" value="F:crossover junction DNA endonuclease activity"/>
    <property type="evidence" value="ECO:0007669"/>
    <property type="project" value="InterPro"/>
</dbReference>
<keyword evidence="9" id="KW-0233">DNA recombination</keyword>
<evidence type="ECO:0000256" key="5">
    <source>
        <dbReference type="ARBA" id="ARBA00022759"/>
    </source>
</evidence>
<dbReference type="CDD" id="cd20074">
    <property type="entry name" value="XPF_nuclease_Mus81"/>
    <property type="match status" value="1"/>
</dbReference>
<keyword evidence="10" id="KW-0234">DNA repair</keyword>
<accession>A0A6C0LF21</accession>
<dbReference type="InterPro" id="IPR003583">
    <property type="entry name" value="Hlx-hairpin-Hlx_DNA-bd_motif"/>
</dbReference>
<dbReference type="GO" id="GO:0006308">
    <property type="term" value="P:DNA catabolic process"/>
    <property type="evidence" value="ECO:0007669"/>
    <property type="project" value="InterPro"/>
</dbReference>
<evidence type="ECO:0000259" key="12">
    <source>
        <dbReference type="SMART" id="SM00891"/>
    </source>
</evidence>
<dbReference type="SUPFAM" id="SSF52980">
    <property type="entry name" value="Restriction endonuclease-like"/>
    <property type="match status" value="1"/>
</dbReference>
<organism evidence="13">
    <name type="scientific">viral metagenome</name>
    <dbReference type="NCBI Taxonomy" id="1070528"/>
    <lineage>
        <taxon>unclassified sequences</taxon>
        <taxon>metagenomes</taxon>
        <taxon>organismal metagenomes</taxon>
    </lineage>
</organism>
<feature type="domain" description="Helix-hairpin-helix DNA-binding motif class 1" evidence="11">
    <location>
        <begin position="220"/>
        <end position="239"/>
    </location>
</feature>
<dbReference type="GO" id="GO:0000712">
    <property type="term" value="P:resolution of meiotic recombination intermediates"/>
    <property type="evidence" value="ECO:0007669"/>
    <property type="project" value="TreeGrafter"/>
</dbReference>
<dbReference type="SMART" id="SM00278">
    <property type="entry name" value="HhH1"/>
    <property type="match status" value="2"/>
</dbReference>
<dbReference type="SUPFAM" id="SSF47781">
    <property type="entry name" value="RuvA domain 2-like"/>
    <property type="match status" value="1"/>
</dbReference>
<comment type="cofactor">
    <cofactor evidence="1">
        <name>Mg(2+)</name>
        <dbReference type="ChEBI" id="CHEBI:18420"/>
    </cofactor>
</comment>
<feature type="domain" description="ERCC4" evidence="12">
    <location>
        <begin position="6"/>
        <end position="93"/>
    </location>
</feature>
<dbReference type="Pfam" id="PF02732">
    <property type="entry name" value="ERCC4"/>
    <property type="match status" value="1"/>
</dbReference>
<evidence type="ECO:0000256" key="6">
    <source>
        <dbReference type="ARBA" id="ARBA00022763"/>
    </source>
</evidence>
<dbReference type="PANTHER" id="PTHR13451:SF0">
    <property type="entry name" value="CROSSOVER JUNCTION ENDONUCLEASE MUS81"/>
    <property type="match status" value="1"/>
</dbReference>
<keyword evidence="6" id="KW-0227">DNA damage</keyword>
<comment type="similarity">
    <text evidence="2">Belongs to the XPF family.</text>
</comment>
<dbReference type="EMBL" id="MN740490">
    <property type="protein sequence ID" value="QHU29586.1"/>
    <property type="molecule type" value="Genomic_DNA"/>
</dbReference>
<dbReference type="AlphaFoldDB" id="A0A6C0LF21"/>
<evidence type="ECO:0000256" key="8">
    <source>
        <dbReference type="ARBA" id="ARBA00022842"/>
    </source>
</evidence>
<dbReference type="Gene3D" id="3.40.50.10130">
    <property type="match status" value="1"/>
</dbReference>
<dbReference type="GO" id="GO:0005634">
    <property type="term" value="C:nucleus"/>
    <property type="evidence" value="ECO:0007669"/>
    <property type="project" value="TreeGrafter"/>
</dbReference>
<dbReference type="InterPro" id="IPR047416">
    <property type="entry name" value="XPF_nuclease_Mus81"/>
</dbReference>
<keyword evidence="3" id="KW-0540">Nuclease</keyword>
<dbReference type="GO" id="GO:0046872">
    <property type="term" value="F:metal ion binding"/>
    <property type="evidence" value="ECO:0007669"/>
    <property type="project" value="UniProtKB-KW"/>
</dbReference>
<proteinExistence type="inferred from homology"/>
<keyword evidence="7" id="KW-0378">Hydrolase</keyword>
<dbReference type="GO" id="GO:0003677">
    <property type="term" value="F:DNA binding"/>
    <property type="evidence" value="ECO:0007669"/>
    <property type="project" value="InterPro"/>
</dbReference>
<dbReference type="GO" id="GO:0048476">
    <property type="term" value="C:Holliday junction resolvase complex"/>
    <property type="evidence" value="ECO:0007669"/>
    <property type="project" value="TreeGrafter"/>
</dbReference>
<reference evidence="13" key="1">
    <citation type="journal article" date="2020" name="Nature">
        <title>Giant virus diversity and host interactions through global metagenomics.</title>
        <authorList>
            <person name="Schulz F."/>
            <person name="Roux S."/>
            <person name="Paez-Espino D."/>
            <person name="Jungbluth S."/>
            <person name="Walsh D.A."/>
            <person name="Denef V.J."/>
            <person name="McMahon K.D."/>
            <person name="Konstantinidis K.T."/>
            <person name="Eloe-Fadrosh E.A."/>
            <person name="Kyrpides N.C."/>
            <person name="Woyke T."/>
        </authorList>
    </citation>
    <scope>NUCLEOTIDE SEQUENCE</scope>
    <source>
        <strain evidence="13">GVMAG-M-3300027804-48</strain>
    </source>
</reference>
<name>A0A6C0LF21_9ZZZZ</name>
<keyword evidence="5" id="KW-0255">Endonuclease</keyword>
<dbReference type="InterPro" id="IPR010994">
    <property type="entry name" value="RuvA_2-like"/>
</dbReference>
<dbReference type="PANTHER" id="PTHR13451">
    <property type="entry name" value="CLASS II CROSSOVER JUNCTION ENDONUCLEASE MUS81"/>
    <property type="match status" value="1"/>
</dbReference>
<feature type="domain" description="Helix-hairpin-helix DNA-binding motif class 1" evidence="11">
    <location>
        <begin position="182"/>
        <end position="201"/>
    </location>
</feature>
<evidence type="ECO:0000256" key="4">
    <source>
        <dbReference type="ARBA" id="ARBA00022723"/>
    </source>
</evidence>
<evidence type="ECO:0000256" key="9">
    <source>
        <dbReference type="ARBA" id="ARBA00023172"/>
    </source>
</evidence>